<protein>
    <recommendedName>
        <fullName evidence="3">Retrotransposon gag domain-containing protein</fullName>
    </recommendedName>
</protein>
<organism evidence="1 2">
    <name type="scientific">Cardamine amara subsp. amara</name>
    <dbReference type="NCBI Taxonomy" id="228776"/>
    <lineage>
        <taxon>Eukaryota</taxon>
        <taxon>Viridiplantae</taxon>
        <taxon>Streptophyta</taxon>
        <taxon>Embryophyta</taxon>
        <taxon>Tracheophyta</taxon>
        <taxon>Spermatophyta</taxon>
        <taxon>Magnoliopsida</taxon>
        <taxon>eudicotyledons</taxon>
        <taxon>Gunneridae</taxon>
        <taxon>Pentapetalae</taxon>
        <taxon>rosids</taxon>
        <taxon>malvids</taxon>
        <taxon>Brassicales</taxon>
        <taxon>Brassicaceae</taxon>
        <taxon>Cardamineae</taxon>
        <taxon>Cardamine</taxon>
    </lineage>
</organism>
<comment type="caution">
    <text evidence="1">The sequence shown here is derived from an EMBL/GenBank/DDBJ whole genome shotgun (WGS) entry which is preliminary data.</text>
</comment>
<name>A0ABD1C556_CARAN</name>
<evidence type="ECO:0008006" key="3">
    <source>
        <dbReference type="Google" id="ProtNLM"/>
    </source>
</evidence>
<dbReference type="AlphaFoldDB" id="A0ABD1C556"/>
<sequence length="198" mass="23006">MVKKGKIHDISHDKDMEYLKDALHQILQNQIYGVAREAILPGFGTPLAGAQYPVFPPTTLVLEQYVREGTTGPPGLETQNQESEVRNTNLGFEQRSDSPRFQQEYPSKKVDLPLYEGTNPEDWLFRVEKCFVMNRTNESEKLNQTLACLIGTTITWWIYSQDRERIENWKEFKDKFKIRFRPSRGISSVDHLLNIVQT</sequence>
<evidence type="ECO:0000313" key="1">
    <source>
        <dbReference type="EMBL" id="KAL1224598.1"/>
    </source>
</evidence>
<reference evidence="1 2" key="1">
    <citation type="submission" date="2024-04" db="EMBL/GenBank/DDBJ databases">
        <title>Genome assembly C_amara_ONT_v2.</title>
        <authorList>
            <person name="Yant L."/>
            <person name="Moore C."/>
            <person name="Slenker M."/>
        </authorList>
    </citation>
    <scope>NUCLEOTIDE SEQUENCE [LARGE SCALE GENOMIC DNA]</scope>
    <source>
        <tissue evidence="1">Leaf</tissue>
    </source>
</reference>
<dbReference type="Proteomes" id="UP001558713">
    <property type="component" value="Unassembled WGS sequence"/>
</dbReference>
<dbReference type="EMBL" id="JBANAX010000050">
    <property type="protein sequence ID" value="KAL1224598.1"/>
    <property type="molecule type" value="Genomic_DNA"/>
</dbReference>
<proteinExistence type="predicted"/>
<evidence type="ECO:0000313" key="2">
    <source>
        <dbReference type="Proteomes" id="UP001558713"/>
    </source>
</evidence>
<keyword evidence="2" id="KW-1185">Reference proteome</keyword>
<accession>A0ABD1C556</accession>
<gene>
    <name evidence="1" type="ORF">V5N11_000928</name>
</gene>